<dbReference type="RefSeq" id="WP_172961165.1">
    <property type="nucleotide sequence ID" value="NZ_AP018827.1"/>
</dbReference>
<organism evidence="3 4">
    <name type="scientific">Asticcacaulis excentricus</name>
    <dbReference type="NCBI Taxonomy" id="78587"/>
    <lineage>
        <taxon>Bacteria</taxon>
        <taxon>Pseudomonadati</taxon>
        <taxon>Pseudomonadota</taxon>
        <taxon>Alphaproteobacteria</taxon>
        <taxon>Caulobacterales</taxon>
        <taxon>Caulobacteraceae</taxon>
        <taxon>Asticcacaulis</taxon>
    </lineage>
</organism>
<dbReference type="InterPro" id="IPR011006">
    <property type="entry name" value="CheY-like_superfamily"/>
</dbReference>
<protein>
    <submittedName>
        <fullName evidence="3">Response regulator receiver domain protein</fullName>
    </submittedName>
</protein>
<evidence type="ECO:0000313" key="3">
    <source>
        <dbReference type="EMBL" id="BBF81029.1"/>
    </source>
</evidence>
<evidence type="ECO:0000259" key="2">
    <source>
        <dbReference type="PROSITE" id="PS50110"/>
    </source>
</evidence>
<dbReference type="Proteomes" id="UP000278756">
    <property type="component" value="Chromosome 1"/>
</dbReference>
<keyword evidence="1" id="KW-0597">Phosphoprotein</keyword>
<dbReference type="SMART" id="SM00448">
    <property type="entry name" value="REC"/>
    <property type="match status" value="1"/>
</dbReference>
<sequence length="155" mass="16787">MIPPELHILIVDDNRGDAVLLTRALKSVLREAVIETAPSGEQALQRLRGEGEYSGKPVPVLVLLDCHLPRLSGFQVLEKVRTDPALTQVRILLMSGLVTPEHVAEGERCGSDGHIEKPDTPHAFDDLAQALRGLTMDASGRGAPFRFPDGLPNSL</sequence>
<reference evidence="4" key="2">
    <citation type="journal article" date="2017" name="Plant Physiol. Biochem.">
        <title>Differential oxidative and antioxidative response of duckweed Lemna minor toward plant growth promoting/inhibiting bacteria.</title>
        <authorList>
            <person name="Ishizawa H."/>
            <person name="Kuroda M."/>
            <person name="Morikawa M."/>
            <person name="Ike M."/>
        </authorList>
    </citation>
    <scope>NUCLEOTIDE SEQUENCE [LARGE SCALE GENOMIC DNA]</scope>
    <source>
        <strain evidence="4">M6</strain>
    </source>
</reference>
<accession>A0A3G9G9G8</accession>
<reference evidence="4" key="1">
    <citation type="journal article" date="2017" name="Biotechnol. Biofuels">
        <title>Evaluation of environmental bacterial communities as a factor affecting the growth of duckweed Lemna minor.</title>
        <authorList>
            <person name="Ishizawa H."/>
            <person name="Kuroda M."/>
            <person name="Morikawa M."/>
            <person name="Ike M."/>
        </authorList>
    </citation>
    <scope>NUCLEOTIDE SEQUENCE [LARGE SCALE GENOMIC DNA]</scope>
    <source>
        <strain evidence="4">M6</strain>
    </source>
</reference>
<dbReference type="Gene3D" id="3.40.50.2300">
    <property type="match status" value="1"/>
</dbReference>
<name>A0A3G9G9G8_9CAUL</name>
<dbReference type="PROSITE" id="PS50110">
    <property type="entry name" value="RESPONSE_REGULATORY"/>
    <property type="match status" value="1"/>
</dbReference>
<gene>
    <name evidence="3" type="ORF">EM6_1623</name>
</gene>
<dbReference type="InterPro" id="IPR001789">
    <property type="entry name" value="Sig_transdc_resp-reg_receiver"/>
</dbReference>
<dbReference type="AlphaFoldDB" id="A0A3G9G9G8"/>
<feature type="domain" description="Response regulatory" evidence="2">
    <location>
        <begin position="7"/>
        <end position="132"/>
    </location>
</feature>
<dbReference type="EMBL" id="AP018827">
    <property type="protein sequence ID" value="BBF81029.1"/>
    <property type="molecule type" value="Genomic_DNA"/>
</dbReference>
<dbReference type="GO" id="GO:0000160">
    <property type="term" value="P:phosphorelay signal transduction system"/>
    <property type="evidence" value="ECO:0007669"/>
    <property type="project" value="InterPro"/>
</dbReference>
<dbReference type="Pfam" id="PF00072">
    <property type="entry name" value="Response_reg"/>
    <property type="match status" value="1"/>
</dbReference>
<proteinExistence type="predicted"/>
<evidence type="ECO:0000256" key="1">
    <source>
        <dbReference type="PROSITE-ProRule" id="PRU00169"/>
    </source>
</evidence>
<feature type="modified residue" description="4-aspartylphosphate" evidence="1">
    <location>
        <position position="65"/>
    </location>
</feature>
<dbReference type="SUPFAM" id="SSF52172">
    <property type="entry name" value="CheY-like"/>
    <property type="match status" value="1"/>
</dbReference>
<dbReference type="PANTHER" id="PTHR44520:SF2">
    <property type="entry name" value="RESPONSE REGULATOR RCP1"/>
    <property type="match status" value="1"/>
</dbReference>
<evidence type="ECO:0000313" key="4">
    <source>
        <dbReference type="Proteomes" id="UP000278756"/>
    </source>
</evidence>
<dbReference type="PANTHER" id="PTHR44520">
    <property type="entry name" value="RESPONSE REGULATOR RCP1-RELATED"/>
    <property type="match status" value="1"/>
</dbReference>
<dbReference type="InterPro" id="IPR052893">
    <property type="entry name" value="TCS_response_regulator"/>
</dbReference>